<gene>
    <name evidence="1" type="ORF">T12_1984</name>
</gene>
<evidence type="ECO:0000313" key="2">
    <source>
        <dbReference type="Proteomes" id="UP000054783"/>
    </source>
</evidence>
<dbReference type="EMBL" id="JYDQ01001101">
    <property type="protein sequence ID" value="KRY05793.1"/>
    <property type="molecule type" value="Genomic_DNA"/>
</dbReference>
<keyword evidence="2" id="KW-1185">Reference proteome</keyword>
<dbReference type="AlphaFoldDB" id="A0A0V0Z028"/>
<evidence type="ECO:0000313" key="1">
    <source>
        <dbReference type="EMBL" id="KRY05793.1"/>
    </source>
</evidence>
<protein>
    <submittedName>
        <fullName evidence="1">Uncharacterized protein</fullName>
    </submittedName>
</protein>
<name>A0A0V0Z028_9BILA</name>
<sequence>LESVRRSQCEPTVSATGPNRDIRLKQRRCSARKVPLNGVHLAPLVKRVAMMKTELRRVFSSRVWPKYYENMALKTTDSTEKAPSMEESLGVVSLRISSNICTRSLFSLTPNVIGRYRIFNCSMVSFRSRPT</sequence>
<dbReference type="Proteomes" id="UP000054783">
    <property type="component" value="Unassembled WGS sequence"/>
</dbReference>
<feature type="non-terminal residue" evidence="1">
    <location>
        <position position="1"/>
    </location>
</feature>
<organism evidence="1 2">
    <name type="scientific">Trichinella patagoniensis</name>
    <dbReference type="NCBI Taxonomy" id="990121"/>
    <lineage>
        <taxon>Eukaryota</taxon>
        <taxon>Metazoa</taxon>
        <taxon>Ecdysozoa</taxon>
        <taxon>Nematoda</taxon>
        <taxon>Enoplea</taxon>
        <taxon>Dorylaimia</taxon>
        <taxon>Trichinellida</taxon>
        <taxon>Trichinellidae</taxon>
        <taxon>Trichinella</taxon>
    </lineage>
</organism>
<proteinExistence type="predicted"/>
<comment type="caution">
    <text evidence="1">The sequence shown here is derived from an EMBL/GenBank/DDBJ whole genome shotgun (WGS) entry which is preliminary data.</text>
</comment>
<accession>A0A0V0Z028</accession>
<feature type="non-terminal residue" evidence="1">
    <location>
        <position position="131"/>
    </location>
</feature>
<reference evidence="1 2" key="1">
    <citation type="submission" date="2015-01" db="EMBL/GenBank/DDBJ databases">
        <title>Evolution of Trichinella species and genotypes.</title>
        <authorList>
            <person name="Korhonen P.K."/>
            <person name="Edoardo P."/>
            <person name="Giuseppe L.R."/>
            <person name="Gasser R.B."/>
        </authorList>
    </citation>
    <scope>NUCLEOTIDE SEQUENCE [LARGE SCALE GENOMIC DNA]</scope>
    <source>
        <strain evidence="1">ISS2496</strain>
    </source>
</reference>